<dbReference type="EMBL" id="JAESVA010000002">
    <property type="protein sequence ID" value="MCB8880120.1"/>
    <property type="molecule type" value="Genomic_DNA"/>
</dbReference>
<sequence>MSSVSNRGVLRMSHEDDPREKLTSQLGDISEIEIFNNQILVALYERPEKTAAGLFLPDKTRQEDQYQGKVGLVVKKGPLAFENDARNDFQGQTVEIGDWIVFRVQDAWPLAVNGPKEQVKCRMMEDVHVRLRISSPDDVY</sequence>
<evidence type="ECO:0000256" key="1">
    <source>
        <dbReference type="ARBA" id="ARBA00006975"/>
    </source>
</evidence>
<keyword evidence="2" id="KW-0143">Chaperone</keyword>
<keyword evidence="5" id="KW-1185">Reference proteome</keyword>
<organism evidence="4 5">
    <name type="scientific">Acidisoma cellulosilyticum</name>
    <dbReference type="NCBI Taxonomy" id="2802395"/>
    <lineage>
        <taxon>Bacteria</taxon>
        <taxon>Pseudomonadati</taxon>
        <taxon>Pseudomonadota</taxon>
        <taxon>Alphaproteobacteria</taxon>
        <taxon>Acetobacterales</taxon>
        <taxon>Acidocellaceae</taxon>
        <taxon>Acidisoma</taxon>
    </lineage>
</organism>
<dbReference type="GO" id="GO:0005524">
    <property type="term" value="F:ATP binding"/>
    <property type="evidence" value="ECO:0007669"/>
    <property type="project" value="InterPro"/>
</dbReference>
<gene>
    <name evidence="4" type="ORF">ACELLULO517_07725</name>
</gene>
<feature type="region of interest" description="Disordered" evidence="3">
    <location>
        <begin position="1"/>
        <end position="22"/>
    </location>
</feature>
<proteinExistence type="inferred from homology"/>
<evidence type="ECO:0000256" key="2">
    <source>
        <dbReference type="ARBA" id="ARBA00023186"/>
    </source>
</evidence>
<name>A0A963YZV6_9PROT</name>
<comment type="caution">
    <text evidence="4">The sequence shown here is derived from an EMBL/GenBank/DDBJ whole genome shotgun (WGS) entry which is preliminary data.</text>
</comment>
<comment type="similarity">
    <text evidence="1">Belongs to the GroES chaperonin family.</text>
</comment>
<protein>
    <recommendedName>
        <fullName evidence="6">10 kDa chaperonin</fullName>
    </recommendedName>
</protein>
<dbReference type="AlphaFoldDB" id="A0A963YZV6"/>
<dbReference type="Gene3D" id="2.30.33.40">
    <property type="entry name" value="GroES chaperonin"/>
    <property type="match status" value="1"/>
</dbReference>
<dbReference type="InterPro" id="IPR037124">
    <property type="entry name" value="Chaperonin_GroES_sf"/>
</dbReference>
<reference evidence="4 5" key="1">
    <citation type="journal article" date="2021" name="Microorganisms">
        <title>Acidisoma silvae sp. nov. and Acidisomacellulosilytica sp. nov., Two Acidophilic Bacteria Isolated from Decaying Wood, Hydrolyzing Cellulose and Producing Poly-3-hydroxybutyrate.</title>
        <authorList>
            <person name="Mieszkin S."/>
            <person name="Pouder E."/>
            <person name="Uroz S."/>
            <person name="Simon-Colin C."/>
            <person name="Alain K."/>
        </authorList>
    </citation>
    <scope>NUCLEOTIDE SEQUENCE [LARGE SCALE GENOMIC DNA]</scope>
    <source>
        <strain evidence="4 5">HW T5.17</strain>
    </source>
</reference>
<accession>A0A963YZV6</accession>
<dbReference type="RefSeq" id="WP_227306726.1">
    <property type="nucleotide sequence ID" value="NZ_JAESVA010000002.1"/>
</dbReference>
<dbReference type="SUPFAM" id="SSF50129">
    <property type="entry name" value="GroES-like"/>
    <property type="match status" value="1"/>
</dbReference>
<evidence type="ECO:0000256" key="3">
    <source>
        <dbReference type="SAM" id="MobiDB-lite"/>
    </source>
</evidence>
<evidence type="ECO:0008006" key="6">
    <source>
        <dbReference type="Google" id="ProtNLM"/>
    </source>
</evidence>
<dbReference type="InterPro" id="IPR011032">
    <property type="entry name" value="GroES-like_sf"/>
</dbReference>
<evidence type="ECO:0000313" key="5">
    <source>
        <dbReference type="Proteomes" id="UP000721844"/>
    </source>
</evidence>
<dbReference type="Proteomes" id="UP000721844">
    <property type="component" value="Unassembled WGS sequence"/>
</dbReference>
<dbReference type="Pfam" id="PF00166">
    <property type="entry name" value="Cpn10"/>
    <property type="match status" value="1"/>
</dbReference>
<evidence type="ECO:0000313" key="4">
    <source>
        <dbReference type="EMBL" id="MCB8880120.1"/>
    </source>
</evidence>
<dbReference type="GO" id="GO:0044183">
    <property type="term" value="F:protein folding chaperone"/>
    <property type="evidence" value="ECO:0007669"/>
    <property type="project" value="InterPro"/>
</dbReference>
<dbReference type="InterPro" id="IPR020818">
    <property type="entry name" value="Chaperonin_GroES"/>
</dbReference>
<feature type="compositionally biased region" description="Basic and acidic residues" evidence="3">
    <location>
        <begin position="12"/>
        <end position="22"/>
    </location>
</feature>